<dbReference type="Gene3D" id="3.40.50.720">
    <property type="entry name" value="NAD(P)-binding Rossmann-like Domain"/>
    <property type="match status" value="1"/>
</dbReference>
<dbReference type="Proteomes" id="UP001165423">
    <property type="component" value="Unassembled WGS sequence"/>
</dbReference>
<dbReference type="InterPro" id="IPR009081">
    <property type="entry name" value="PP-bd_ACP"/>
</dbReference>
<evidence type="ECO:0000313" key="5">
    <source>
        <dbReference type="EMBL" id="MCJ0826322.1"/>
    </source>
</evidence>
<proteinExistence type="inferred from homology"/>
<dbReference type="RefSeq" id="WP_243321670.1">
    <property type="nucleotide sequence ID" value="NZ_JALGCL010000003.1"/>
</dbReference>
<comment type="similarity">
    <text evidence="1">Belongs to the short-chain dehydrogenases/reductases (SDR) family.</text>
</comment>
<reference evidence="5 6" key="1">
    <citation type="submission" date="2022-03" db="EMBL/GenBank/DDBJ databases">
        <title>Luteimonas soily sp. nov., a novel bacterium isolated from the soil.</title>
        <authorList>
            <person name="Zhang X."/>
        </authorList>
    </citation>
    <scope>NUCLEOTIDE SEQUENCE [LARGE SCALE GENOMIC DNA]</scope>
    <source>
        <strain evidence="5 6">50</strain>
    </source>
</reference>
<gene>
    <name evidence="5" type="ORF">MQC88_10230</name>
</gene>
<dbReference type="Pfam" id="PF14765">
    <property type="entry name" value="PS-DH"/>
    <property type="match status" value="1"/>
</dbReference>
<feature type="region of interest" description="N-terminal hotdog fold" evidence="3">
    <location>
        <begin position="753"/>
        <end position="878"/>
    </location>
</feature>
<dbReference type="Gene3D" id="3.10.129.110">
    <property type="entry name" value="Polyketide synthase dehydratase"/>
    <property type="match status" value="1"/>
</dbReference>
<accession>A0ABT0A5S3</accession>
<dbReference type="InterPro" id="IPR036736">
    <property type="entry name" value="ACP-like_sf"/>
</dbReference>
<feature type="active site" description="Proton acceptor; for dehydratase activity" evidence="3">
    <location>
        <position position="785"/>
    </location>
</feature>
<dbReference type="InterPro" id="IPR020807">
    <property type="entry name" value="PKS_DH"/>
</dbReference>
<feature type="region of interest" description="C-terminal hotdog fold" evidence="3">
    <location>
        <begin position="892"/>
        <end position="1045"/>
    </location>
</feature>
<dbReference type="PANTHER" id="PTHR43775:SF51">
    <property type="entry name" value="INACTIVE PHENOLPHTHIOCEROL SYNTHESIS POLYKETIDE SYNTHASE TYPE I PKS1-RELATED"/>
    <property type="match status" value="1"/>
</dbReference>
<dbReference type="SMART" id="SM00826">
    <property type="entry name" value="PKS_DH"/>
    <property type="match status" value="1"/>
</dbReference>
<evidence type="ECO:0000313" key="6">
    <source>
        <dbReference type="Proteomes" id="UP001165423"/>
    </source>
</evidence>
<evidence type="ECO:0000256" key="1">
    <source>
        <dbReference type="ARBA" id="ARBA00006484"/>
    </source>
</evidence>
<dbReference type="InterPro" id="IPR049900">
    <property type="entry name" value="PKS_mFAS_DH"/>
</dbReference>
<dbReference type="EMBL" id="JALGCL010000003">
    <property type="protein sequence ID" value="MCJ0826322.1"/>
    <property type="molecule type" value="Genomic_DNA"/>
</dbReference>
<dbReference type="PANTHER" id="PTHR43775">
    <property type="entry name" value="FATTY ACID SYNTHASE"/>
    <property type="match status" value="1"/>
</dbReference>
<dbReference type="Gene3D" id="1.10.1200.10">
    <property type="entry name" value="ACP-like"/>
    <property type="match status" value="1"/>
</dbReference>
<feature type="active site" description="Proton donor; for dehydratase activity" evidence="3">
    <location>
        <position position="962"/>
    </location>
</feature>
<keyword evidence="6" id="KW-1185">Reference proteome</keyword>
<evidence type="ECO:0000256" key="3">
    <source>
        <dbReference type="PROSITE-ProRule" id="PRU01363"/>
    </source>
</evidence>
<comment type="caution">
    <text evidence="5">The sequence shown here is derived from an EMBL/GenBank/DDBJ whole genome shotgun (WGS) entry which is preliminary data.</text>
</comment>
<evidence type="ECO:0000259" key="4">
    <source>
        <dbReference type="PROSITE" id="PS52019"/>
    </source>
</evidence>
<dbReference type="SMART" id="SM00822">
    <property type="entry name" value="PKS_KR"/>
    <property type="match status" value="1"/>
</dbReference>
<keyword evidence="2" id="KW-0808">Transferase</keyword>
<dbReference type="Pfam" id="PF08659">
    <property type="entry name" value="KR"/>
    <property type="match status" value="1"/>
</dbReference>
<feature type="domain" description="PKS/mFAS DH" evidence="4">
    <location>
        <begin position="753"/>
        <end position="1045"/>
    </location>
</feature>
<dbReference type="SUPFAM" id="SSF51735">
    <property type="entry name" value="NAD(P)-binding Rossmann-fold domains"/>
    <property type="match status" value="2"/>
</dbReference>
<protein>
    <submittedName>
        <fullName evidence="5">SDR family NAD(P)-dependent oxidoreductase</fullName>
    </submittedName>
</protein>
<organism evidence="5 6">
    <name type="scientific">Cognatiluteimonas sedimenti</name>
    <dbReference type="NCBI Taxonomy" id="2927791"/>
    <lineage>
        <taxon>Bacteria</taxon>
        <taxon>Pseudomonadati</taxon>
        <taxon>Pseudomonadota</taxon>
        <taxon>Gammaproteobacteria</taxon>
        <taxon>Lysobacterales</taxon>
        <taxon>Lysobacteraceae</taxon>
        <taxon>Cognatiluteimonas</taxon>
    </lineage>
</organism>
<dbReference type="PROSITE" id="PS52019">
    <property type="entry name" value="PKS_MFAS_DH"/>
    <property type="match status" value="1"/>
</dbReference>
<dbReference type="Pfam" id="PF21089">
    <property type="entry name" value="PKS_DH_N"/>
    <property type="match status" value="1"/>
</dbReference>
<dbReference type="InterPro" id="IPR049552">
    <property type="entry name" value="PKS_DH_N"/>
</dbReference>
<sequence length="1057" mass="112213">MSGKTDPEILSAYFATMRQFLATQSRVMSAFLGQAPAAVETEAPMVSLAAAFQAAALAPAAPQALVPVPVPVAASVPITTPAVAAPVAAAAPAEAAAAVAGHAEGPSRAALVDLLLGLVEEKTGYPRDMVGLEQNLEADLGIDSIKRIEIVGSLLQRLPSHHREALAGDRSRLNTQASLQGMLAVVEQAATAAVARTAADTAAAEAPAAAVASAVEVAPPRAVMRPRREPLPPQAARRLTPGHFVLTGDRLGVAAALATTLRARGIEVTLIEPALLADEATLLQWCAGFDAQAIAGIVHLAALGTPPLSQEAGPAQWRQALQDHEKSLFLLLRELWPRLAEDAHVVAASDLGGLFGRDGSAGDELRLVAGAVGAVKSLRAERSSLRVKAVDLEPGRTAAQLASELLDEIELDGGRIEVGYPDGQRTVFHTVAEDVVADPAREAALSELVVLATGGARGITAEVLRELARPGNTLVLTGRSTLPGQEPEDTASLPDAEALRLHYVAQVRSGAAKLTPGEIQRRVQGVLALREMRANLADLRAAGAAVEYHAIDVTDEDGVRGLVQDVVARHGRIDGIVHGAGVIEDKLLADKRSDSWSRVVETKVIGLLLLQKWVHPSRLKFLTVFSSVAGRYGNSGQSDYATANELMNRMCLALQARWGERVAVSALCWGPWGATKFGAGMVTADTEAKFAAQGVRLVSAALGRRLFREELARAAGTPVEVVCGEALWDSREAELGVIRQQAAAMDAAVATGPLIEGSQELAGPGGERILPLLLDPRRHRYLHEHVLDGKPVLPAAVALELMAEAARTLWPGWRVVEVREHKLLKGVELSGLALEGAARNLQVRIAPPPYGSSEGFDVVASLQSELGGGRAMTHYRCVVRLEQLLPPAARAERVFHDDKALAVAKAYDEWLFHGPRFQVIEDIDGLSPAGAGARVRSTQPAQWLDDAAADAPAWIFDPGLLDAAAQMAWLWSRAYRDESALPTRFGRVVRYRDRFPARLHMQYTRIPTDDPTLIRGNVLFLDEHGEAVMAIEELDSVASAALNRFGGTAREAAHVAA</sequence>
<dbReference type="Pfam" id="PF00550">
    <property type="entry name" value="PP-binding"/>
    <property type="match status" value="1"/>
</dbReference>
<dbReference type="InterPro" id="IPR042104">
    <property type="entry name" value="PKS_dehydratase_sf"/>
</dbReference>
<dbReference type="SUPFAM" id="SSF47336">
    <property type="entry name" value="ACP-like"/>
    <property type="match status" value="1"/>
</dbReference>
<dbReference type="InterPro" id="IPR013968">
    <property type="entry name" value="PKS_KR"/>
</dbReference>
<dbReference type="InterPro" id="IPR050091">
    <property type="entry name" value="PKS_NRPS_Biosynth_Enz"/>
</dbReference>
<dbReference type="InterPro" id="IPR049551">
    <property type="entry name" value="PKS_DH_C"/>
</dbReference>
<dbReference type="InterPro" id="IPR036291">
    <property type="entry name" value="NAD(P)-bd_dom_sf"/>
</dbReference>
<name>A0ABT0A5S3_9GAMM</name>
<evidence type="ECO:0000256" key="2">
    <source>
        <dbReference type="ARBA" id="ARBA00022679"/>
    </source>
</evidence>
<dbReference type="InterPro" id="IPR057326">
    <property type="entry name" value="KR_dom"/>
</dbReference>